<sequence>MSGETKFLDGYGLAALALIAIMATGVLPWQDSVILHTAARVLGLEMPTTGCGDIEDPADAKALPGVEGERDRPVSS</sequence>
<evidence type="ECO:0000256" key="2">
    <source>
        <dbReference type="SAM" id="Phobius"/>
    </source>
</evidence>
<keyword evidence="2" id="KW-0812">Transmembrane</keyword>
<evidence type="ECO:0000313" key="4">
    <source>
        <dbReference type="Proteomes" id="UP000005801"/>
    </source>
</evidence>
<evidence type="ECO:0000256" key="1">
    <source>
        <dbReference type="SAM" id="MobiDB-lite"/>
    </source>
</evidence>
<gene>
    <name evidence="3" type="ORF">PPSIR1_16155</name>
</gene>
<feature type="compositionally biased region" description="Basic and acidic residues" evidence="1">
    <location>
        <begin position="67"/>
        <end position="76"/>
    </location>
</feature>
<keyword evidence="2" id="KW-0472">Membrane</keyword>
<organism evidence="3 4">
    <name type="scientific">Plesiocystis pacifica SIR-1</name>
    <dbReference type="NCBI Taxonomy" id="391625"/>
    <lineage>
        <taxon>Bacteria</taxon>
        <taxon>Pseudomonadati</taxon>
        <taxon>Myxococcota</taxon>
        <taxon>Polyangia</taxon>
        <taxon>Nannocystales</taxon>
        <taxon>Nannocystaceae</taxon>
        <taxon>Plesiocystis</taxon>
    </lineage>
</organism>
<accession>A6GJ51</accession>
<keyword evidence="4" id="KW-1185">Reference proteome</keyword>
<proteinExistence type="predicted"/>
<reference evidence="3 4" key="1">
    <citation type="submission" date="2007-06" db="EMBL/GenBank/DDBJ databases">
        <authorList>
            <person name="Shimkets L."/>
            <person name="Ferriera S."/>
            <person name="Johnson J."/>
            <person name="Kravitz S."/>
            <person name="Beeson K."/>
            <person name="Sutton G."/>
            <person name="Rogers Y.-H."/>
            <person name="Friedman R."/>
            <person name="Frazier M."/>
            <person name="Venter J.C."/>
        </authorList>
    </citation>
    <scope>NUCLEOTIDE SEQUENCE [LARGE SCALE GENOMIC DNA]</scope>
    <source>
        <strain evidence="3 4">SIR-1</strain>
    </source>
</reference>
<protein>
    <submittedName>
        <fullName evidence="3">Uncharacterized protein</fullName>
    </submittedName>
</protein>
<feature type="region of interest" description="Disordered" evidence="1">
    <location>
        <begin position="48"/>
        <end position="76"/>
    </location>
</feature>
<comment type="caution">
    <text evidence="3">The sequence shown here is derived from an EMBL/GenBank/DDBJ whole genome shotgun (WGS) entry which is preliminary data.</text>
</comment>
<dbReference type="STRING" id="391625.PPSIR1_16155"/>
<dbReference type="RefSeq" id="WP_006976737.1">
    <property type="nucleotide sequence ID" value="NZ_ABCS01000149.1"/>
</dbReference>
<dbReference type="EMBL" id="ABCS01000149">
    <property type="protein sequence ID" value="EDM74089.1"/>
    <property type="molecule type" value="Genomic_DNA"/>
</dbReference>
<feature type="transmembrane region" description="Helical" evidence="2">
    <location>
        <begin position="12"/>
        <end position="30"/>
    </location>
</feature>
<evidence type="ECO:0000313" key="3">
    <source>
        <dbReference type="EMBL" id="EDM74089.1"/>
    </source>
</evidence>
<name>A6GJ51_9BACT</name>
<keyword evidence="2" id="KW-1133">Transmembrane helix</keyword>
<dbReference type="Proteomes" id="UP000005801">
    <property type="component" value="Unassembled WGS sequence"/>
</dbReference>
<dbReference type="AlphaFoldDB" id="A6GJ51"/>